<dbReference type="InterPro" id="IPR046450">
    <property type="entry name" value="PA_dom_sf"/>
</dbReference>
<reference evidence="14 15" key="1">
    <citation type="submission" date="2020-07" db="EMBL/GenBank/DDBJ databases">
        <authorList>
            <person name="Partida-Martinez L."/>
            <person name="Huntemann M."/>
            <person name="Clum A."/>
            <person name="Wang J."/>
            <person name="Palaniappan K."/>
            <person name="Ritter S."/>
            <person name="Chen I.-M."/>
            <person name="Stamatis D."/>
            <person name="Reddy T."/>
            <person name="O'Malley R."/>
            <person name="Daum C."/>
            <person name="Shapiro N."/>
            <person name="Ivanova N."/>
            <person name="Kyrpides N."/>
            <person name="Woyke T."/>
        </authorList>
    </citation>
    <scope>NUCLEOTIDE SEQUENCE [LARGE SCALE GENOMIC DNA]</scope>
    <source>
        <strain evidence="14 15">AT2.17</strain>
    </source>
</reference>
<name>A0A7Y9H6N8_9ACTN</name>
<dbReference type="Gene3D" id="3.50.30.30">
    <property type="match status" value="1"/>
</dbReference>
<feature type="chain" id="PRO_5031131330" evidence="9">
    <location>
        <begin position="28"/>
        <end position="1144"/>
    </location>
</feature>
<dbReference type="AlphaFoldDB" id="A0A7Y9H6N8"/>
<evidence type="ECO:0000259" key="13">
    <source>
        <dbReference type="Pfam" id="PF16640"/>
    </source>
</evidence>
<feature type="domain" description="FTP" evidence="12">
    <location>
        <begin position="119"/>
        <end position="150"/>
    </location>
</feature>
<dbReference type="InterPro" id="IPR027268">
    <property type="entry name" value="Peptidase_M4/M1_CTD_sf"/>
</dbReference>
<dbReference type="Pfam" id="PF07504">
    <property type="entry name" value="FTP"/>
    <property type="match status" value="1"/>
</dbReference>
<evidence type="ECO:0000259" key="12">
    <source>
        <dbReference type="Pfam" id="PF07504"/>
    </source>
</evidence>
<keyword evidence="2 14" id="KW-0645">Protease</keyword>
<dbReference type="SUPFAM" id="SSF52025">
    <property type="entry name" value="PA domain"/>
    <property type="match status" value="1"/>
</dbReference>
<comment type="caution">
    <text evidence="14">The sequence shown here is derived from an EMBL/GenBank/DDBJ whole genome shotgun (WGS) entry which is preliminary data.</text>
</comment>
<dbReference type="GO" id="GO:0004222">
    <property type="term" value="F:metalloendopeptidase activity"/>
    <property type="evidence" value="ECO:0007669"/>
    <property type="project" value="InterPro"/>
</dbReference>
<accession>A0A7Y9H6N8</accession>
<dbReference type="Proteomes" id="UP000549911">
    <property type="component" value="Unassembled WGS sequence"/>
</dbReference>
<feature type="domain" description="Bacterial Ig-like" evidence="13">
    <location>
        <begin position="955"/>
        <end position="1041"/>
    </location>
</feature>
<gene>
    <name evidence="14" type="ORF">F4692_003853</name>
</gene>
<dbReference type="GO" id="GO:0005975">
    <property type="term" value="P:carbohydrate metabolic process"/>
    <property type="evidence" value="ECO:0007669"/>
    <property type="project" value="UniProtKB-ARBA"/>
</dbReference>
<evidence type="ECO:0000256" key="1">
    <source>
        <dbReference type="ARBA" id="ARBA00009388"/>
    </source>
</evidence>
<dbReference type="RefSeq" id="WP_179621326.1">
    <property type="nucleotide sequence ID" value="NZ_JACCBW010000005.1"/>
</dbReference>
<dbReference type="InterPro" id="IPR050728">
    <property type="entry name" value="Zinc_Metalloprotease_M4"/>
</dbReference>
<keyword evidence="15" id="KW-1185">Reference proteome</keyword>
<dbReference type="PANTHER" id="PTHR33794:SF1">
    <property type="entry name" value="BACILLOLYSIN"/>
    <property type="match status" value="1"/>
</dbReference>
<evidence type="ECO:0000259" key="10">
    <source>
        <dbReference type="Pfam" id="PF01447"/>
    </source>
</evidence>
<dbReference type="InterPro" id="IPR023612">
    <property type="entry name" value="Peptidase_M4"/>
</dbReference>
<dbReference type="Gene3D" id="3.10.170.10">
    <property type="match status" value="1"/>
</dbReference>
<organism evidence="14 15">
    <name type="scientific">Nocardioides cavernae</name>
    <dbReference type="NCBI Taxonomy" id="1921566"/>
    <lineage>
        <taxon>Bacteria</taxon>
        <taxon>Bacillati</taxon>
        <taxon>Actinomycetota</taxon>
        <taxon>Actinomycetes</taxon>
        <taxon>Propionibacteriales</taxon>
        <taxon>Nocardioidaceae</taxon>
        <taxon>Nocardioides</taxon>
    </lineage>
</organism>
<dbReference type="PANTHER" id="PTHR33794">
    <property type="entry name" value="BACILLOLYSIN"/>
    <property type="match status" value="1"/>
</dbReference>
<dbReference type="Pfam" id="PF16640">
    <property type="entry name" value="Big_3_5"/>
    <property type="match status" value="2"/>
</dbReference>
<feature type="domain" description="Peptidase M4 C-terminal" evidence="11">
    <location>
        <begin position="364"/>
        <end position="400"/>
    </location>
</feature>
<dbReference type="PRINTS" id="PR00730">
    <property type="entry name" value="THERMOLYSIN"/>
</dbReference>
<evidence type="ECO:0000256" key="5">
    <source>
        <dbReference type="ARBA" id="ARBA00022801"/>
    </source>
</evidence>
<dbReference type="InterPro" id="IPR001570">
    <property type="entry name" value="Peptidase_M4_C_domain"/>
</dbReference>
<dbReference type="InterPro" id="IPR011096">
    <property type="entry name" value="FTP_domain"/>
</dbReference>
<dbReference type="Gene3D" id="1.10.390.10">
    <property type="entry name" value="Neutral Protease Domain 2"/>
    <property type="match status" value="2"/>
</dbReference>
<reference evidence="14 15" key="2">
    <citation type="submission" date="2020-08" db="EMBL/GenBank/DDBJ databases">
        <title>The Agave Microbiome: Exploring the role of microbial communities in plant adaptations to desert environments.</title>
        <authorList>
            <person name="Partida-Martinez L.P."/>
        </authorList>
    </citation>
    <scope>NUCLEOTIDE SEQUENCE [LARGE SCALE GENOMIC DNA]</scope>
    <source>
        <strain evidence="14 15">AT2.17</strain>
    </source>
</reference>
<keyword evidence="4 9" id="KW-0732">Signal</keyword>
<dbReference type="Gene3D" id="2.60.40.10">
    <property type="entry name" value="Immunoglobulins"/>
    <property type="match status" value="2"/>
</dbReference>
<evidence type="ECO:0000256" key="2">
    <source>
        <dbReference type="ARBA" id="ARBA00022670"/>
    </source>
</evidence>
<feature type="domain" description="Peptidase M4" evidence="10">
    <location>
        <begin position="293"/>
        <end position="361"/>
    </location>
</feature>
<keyword evidence="3" id="KW-0479">Metal-binding</keyword>
<evidence type="ECO:0000256" key="6">
    <source>
        <dbReference type="ARBA" id="ARBA00022833"/>
    </source>
</evidence>
<dbReference type="CDD" id="cd04818">
    <property type="entry name" value="PA_subtilisin_1"/>
    <property type="match status" value="1"/>
</dbReference>
<keyword evidence="5" id="KW-0378">Hydrolase</keyword>
<dbReference type="GO" id="GO:0006508">
    <property type="term" value="P:proteolysis"/>
    <property type="evidence" value="ECO:0007669"/>
    <property type="project" value="UniProtKB-KW"/>
</dbReference>
<evidence type="ECO:0000256" key="9">
    <source>
        <dbReference type="SAM" id="SignalP"/>
    </source>
</evidence>
<proteinExistence type="inferred from homology"/>
<evidence type="ECO:0000313" key="14">
    <source>
        <dbReference type="EMBL" id="NYE38703.1"/>
    </source>
</evidence>
<evidence type="ECO:0000259" key="11">
    <source>
        <dbReference type="Pfam" id="PF02868"/>
    </source>
</evidence>
<evidence type="ECO:0000256" key="8">
    <source>
        <dbReference type="PIRSR" id="PIRSR623612-1"/>
    </source>
</evidence>
<evidence type="ECO:0000256" key="3">
    <source>
        <dbReference type="ARBA" id="ARBA00022723"/>
    </source>
</evidence>
<dbReference type="EMBL" id="JACCBW010000005">
    <property type="protein sequence ID" value="NYE38703.1"/>
    <property type="molecule type" value="Genomic_DNA"/>
</dbReference>
<dbReference type="InterPro" id="IPR032109">
    <property type="entry name" value="Big_3_5"/>
</dbReference>
<sequence>MKLLNRGLALAVVGAGLAALPTIGVQAAPAAQADTNGVAAMADRADGTVAVTREEATRKVGFIRVKGEGDLLPGVEGDSLAAARDKVDAYLDRYATNFGARPGELVRSGVTKSAAGWTVTYTQSYRGVDVFGSMLRAQVDEQGDLTAVNGYAAPDLSLSVDPRIGAGDAGKRAVGLVREDPPAHDGETADLTGIAPQGTELVVYRMGATRGEAGDAVLAWKTEVTNEKNVRDVVFIDAQTGKALNRWSLVHDALSRELYEATGTAQAPVLTRVWKEGDAFPGGLNADQQNLVNSAGESYWMFENTFGRDSYDGNGAIMRTVNNDPRISCPNANWNGVTTNYCNGVTSDDVVSHEWGHAYTEYTSGLIYQYQSGALNESYSDVWGETLDLINGREDEDEEYTTKREVGDCDVTAPPGLDMAITAPANLAGPCVAVAATGAKPFTTTATTAQVVRATDAANADGPSTTDGCSAFSNAAAVATRWAYVDRGTCPFATKVANAKAAGATGIVIGNNNVDPPAGFTGDPALYGVMVSQADGAKFKSTADPVTVSVTAEDVSTRPDTTRWLMGEKSTAFGGAIRDMWNPTCYGDPGKVTDAEYKCDPTGADAGGVHSNSGVPNHAYALVVDGGEFNGQTVTGLGLDKAAAIWWRAQTAYLTPQSNFIDAANAFEQSCVDLVGAPINKLTTEPNATPESATPIAAGDCASVQAATAATEMRTEPVKCDFKALLAKDAPATCGDGFTEDVLWSEDFEDGLTGWAASKEVVFAGGINEPWQSVASAPAGTGAAHPSKVAFGPAPDEGQCVNGAGDFSSRDSITGPVVQLPASLRSAKLTFEHYVATEIGYDGGNVKMSINGGPFTAVPAAAFLYNAPTTLTGPATNTNPLAGQPGFTGTDGGQTKGSWGQSQVDLAAAGAKPNDTVQVRFDIGRDGCGGNEGWYVDNVKIVDCKLVTRTTAVHQPEPSTFGTASTAEVTVARDGSVGGAPEGTVTVTDAAGKTLGSATLAGGKASVALPADLPVGANKLTATFSGDGTLAKSSATFTATVKAAPLPGKAESTTTAKVKPEKPRHKQDFRVVVKVEADGTTPTGKVEVRIDGTKVGTARLDDGRLVLKVKKNLKVGSHKLVAKYLGSDTVGTSRDKLTFKVVRR</sequence>
<dbReference type="GO" id="GO:0046872">
    <property type="term" value="F:metal ion binding"/>
    <property type="evidence" value="ECO:0007669"/>
    <property type="project" value="UniProtKB-KW"/>
</dbReference>
<dbReference type="InterPro" id="IPR013783">
    <property type="entry name" value="Ig-like_fold"/>
</dbReference>
<dbReference type="SUPFAM" id="SSF55486">
    <property type="entry name" value="Metalloproteases ('zincins'), catalytic domain"/>
    <property type="match status" value="1"/>
</dbReference>
<evidence type="ECO:0000256" key="7">
    <source>
        <dbReference type="ARBA" id="ARBA00023049"/>
    </source>
</evidence>
<feature type="domain" description="Peptidase M4 C-terminal" evidence="11">
    <location>
        <begin position="537"/>
        <end position="677"/>
    </location>
</feature>
<dbReference type="Pfam" id="PF02868">
    <property type="entry name" value="Peptidase_M4_C"/>
    <property type="match status" value="2"/>
</dbReference>
<feature type="active site" description="Proton donor" evidence="8">
    <location>
        <position position="610"/>
    </location>
</feature>
<dbReference type="InterPro" id="IPR013856">
    <property type="entry name" value="Peptidase_M4_domain"/>
</dbReference>
<comment type="similarity">
    <text evidence="1">Belongs to the peptidase M4 family.</text>
</comment>
<feature type="active site" evidence="8">
    <location>
        <position position="354"/>
    </location>
</feature>
<dbReference type="Pfam" id="PF01447">
    <property type="entry name" value="Peptidase_M4"/>
    <property type="match status" value="1"/>
</dbReference>
<evidence type="ECO:0000256" key="4">
    <source>
        <dbReference type="ARBA" id="ARBA00022729"/>
    </source>
</evidence>
<feature type="domain" description="Bacterial Ig-like" evidence="13">
    <location>
        <begin position="1059"/>
        <end position="1141"/>
    </location>
</feature>
<evidence type="ECO:0000313" key="15">
    <source>
        <dbReference type="Proteomes" id="UP000549911"/>
    </source>
</evidence>
<keyword evidence="7 14" id="KW-0482">Metalloprotease</keyword>
<feature type="signal peptide" evidence="9">
    <location>
        <begin position="1"/>
        <end position="27"/>
    </location>
</feature>
<protein>
    <submittedName>
        <fullName evidence="14">Zn-dependent metalloprotease</fullName>
    </submittedName>
</protein>
<keyword evidence="6" id="KW-0862">Zinc</keyword>